<evidence type="ECO:0000259" key="3">
    <source>
        <dbReference type="Pfam" id="PF00724"/>
    </source>
</evidence>
<organism evidence="4 5">
    <name type="scientific">Paratrimastix pyriformis</name>
    <dbReference type="NCBI Taxonomy" id="342808"/>
    <lineage>
        <taxon>Eukaryota</taxon>
        <taxon>Metamonada</taxon>
        <taxon>Preaxostyla</taxon>
        <taxon>Paratrimastigidae</taxon>
        <taxon>Paratrimastix</taxon>
    </lineage>
</organism>
<feature type="domain" description="NADH:flavin oxidoreductase/NADH oxidase N-terminal" evidence="3">
    <location>
        <begin position="8"/>
        <end position="328"/>
    </location>
</feature>
<dbReference type="SUPFAM" id="SSF51395">
    <property type="entry name" value="FMN-linked oxidoreductases"/>
    <property type="match status" value="1"/>
</dbReference>
<dbReference type="PANTHER" id="PTHR43656">
    <property type="entry name" value="BINDING OXIDOREDUCTASE, PUTATIVE (AFU_ORTHOLOGUE AFUA_2G08260)-RELATED"/>
    <property type="match status" value="1"/>
</dbReference>
<accession>A0ABQ8UQ89</accession>
<evidence type="ECO:0000256" key="2">
    <source>
        <dbReference type="ARBA" id="ARBA00023002"/>
    </source>
</evidence>
<keyword evidence="1" id="KW-0285">Flavoprotein</keyword>
<sequence length="368" mass="39172">MATNATILFTEFKIRNMLLKNRFVRSATHEAMATQGTGRMTPELVNLYKALAEGDVGLIISSHAAVTSQGQVGPRQLLIESDEAISGFKELVDVCHHFGARIAIQLAHGGAKAKQAELTGLGNLVVDTLTNEDIAQVTTAFAEGARRAKAAGADAVQIHCAHGYFLSQTLSPAFNHRTDRYGGDAASRATIALEVVRAVRNVVGPEMAILVKMNSQDFIEPTPEQPSVGQTIADTCVVARLLQEAGVDAIELSGGIERGLLARTGLTLAKEAYHKDYARAVKQSGVTVPLILVGGIRSFGMAAELLEGGVADLVSLSRPFIRQPSLVKDREMLQIERVACISCNRCFPTPAVGSRMACPFAQVAPPSS</sequence>
<name>A0ABQ8UQ89_9EUKA</name>
<evidence type="ECO:0000313" key="5">
    <source>
        <dbReference type="Proteomes" id="UP001141327"/>
    </source>
</evidence>
<keyword evidence="2" id="KW-0560">Oxidoreductase</keyword>
<evidence type="ECO:0000313" key="4">
    <source>
        <dbReference type="EMBL" id="KAJ4461335.1"/>
    </source>
</evidence>
<dbReference type="Pfam" id="PF00724">
    <property type="entry name" value="Oxidored_FMN"/>
    <property type="match status" value="1"/>
</dbReference>
<dbReference type="InterPro" id="IPR051799">
    <property type="entry name" value="NADH_flavin_oxidoreductase"/>
</dbReference>
<dbReference type="CDD" id="cd02803">
    <property type="entry name" value="OYE_like_FMN_family"/>
    <property type="match status" value="1"/>
</dbReference>
<keyword evidence="5" id="KW-1185">Reference proteome</keyword>
<proteinExistence type="predicted"/>
<reference evidence="4" key="1">
    <citation type="journal article" date="2022" name="bioRxiv">
        <title>Genomics of Preaxostyla Flagellates Illuminates Evolutionary Transitions and the Path Towards Mitochondrial Loss.</title>
        <authorList>
            <person name="Novak L.V.F."/>
            <person name="Treitli S.C."/>
            <person name="Pyrih J."/>
            <person name="Halakuc P."/>
            <person name="Pipaliya S.V."/>
            <person name="Vacek V."/>
            <person name="Brzon O."/>
            <person name="Soukal P."/>
            <person name="Eme L."/>
            <person name="Dacks J.B."/>
            <person name="Karnkowska A."/>
            <person name="Elias M."/>
            <person name="Hampl V."/>
        </authorList>
    </citation>
    <scope>NUCLEOTIDE SEQUENCE</scope>
    <source>
        <strain evidence="4">RCP-MX</strain>
    </source>
</reference>
<protein>
    <submittedName>
        <fullName evidence="4">NADH:flavin oxidoreductase</fullName>
    </submittedName>
</protein>
<comment type="caution">
    <text evidence="4">The sequence shown here is derived from an EMBL/GenBank/DDBJ whole genome shotgun (WGS) entry which is preliminary data.</text>
</comment>
<dbReference type="Proteomes" id="UP001141327">
    <property type="component" value="Unassembled WGS sequence"/>
</dbReference>
<dbReference type="InterPro" id="IPR001155">
    <property type="entry name" value="OxRdtase_FMN_N"/>
</dbReference>
<dbReference type="InterPro" id="IPR013785">
    <property type="entry name" value="Aldolase_TIM"/>
</dbReference>
<dbReference type="PANTHER" id="PTHR43656:SF2">
    <property type="entry name" value="BINDING OXIDOREDUCTASE, PUTATIVE (AFU_ORTHOLOGUE AFUA_2G08260)-RELATED"/>
    <property type="match status" value="1"/>
</dbReference>
<evidence type="ECO:0000256" key="1">
    <source>
        <dbReference type="ARBA" id="ARBA00022630"/>
    </source>
</evidence>
<dbReference type="Gene3D" id="3.20.20.70">
    <property type="entry name" value="Aldolase class I"/>
    <property type="match status" value="1"/>
</dbReference>
<dbReference type="EMBL" id="JAPMOS010000008">
    <property type="protein sequence ID" value="KAJ4461335.1"/>
    <property type="molecule type" value="Genomic_DNA"/>
</dbReference>
<gene>
    <name evidence="4" type="ORF">PAPYR_2387</name>
</gene>